<keyword evidence="8" id="KW-1185">Reference proteome</keyword>
<dbReference type="PANTHER" id="PTHR33841:SF4">
    <property type="entry name" value="RESTRICTION MODIFICATION SYSTEM DNA SPECIFICITY DOMAIN"/>
    <property type="match status" value="1"/>
</dbReference>
<dbReference type="InterPro" id="IPR011639">
    <property type="entry name" value="MethylTrfase_TaqI-like_dom"/>
</dbReference>
<dbReference type="RefSeq" id="WP_237558850.1">
    <property type="nucleotide sequence ID" value="NZ_RCOS01000143.1"/>
</dbReference>
<dbReference type="SUPFAM" id="SSF53335">
    <property type="entry name" value="S-adenosyl-L-methionine-dependent methyltransferases"/>
    <property type="match status" value="1"/>
</dbReference>
<protein>
    <recommendedName>
        <fullName evidence="1">site-specific DNA-methyltransferase (adenine-specific)</fullName>
        <ecNumber evidence="1">2.1.1.72</ecNumber>
    </recommendedName>
</protein>
<dbReference type="InterPro" id="IPR029063">
    <property type="entry name" value="SAM-dependent_MTases_sf"/>
</dbReference>
<evidence type="ECO:0000256" key="3">
    <source>
        <dbReference type="ARBA" id="ARBA00022679"/>
    </source>
</evidence>
<evidence type="ECO:0000313" key="8">
    <source>
        <dbReference type="Proteomes" id="UP000277582"/>
    </source>
</evidence>
<reference evidence="7 8" key="1">
    <citation type="submission" date="2018-10" db="EMBL/GenBank/DDBJ databases">
        <title>Co-occurring genomic capacity for anaerobic methane metabolism and dissimilatory sulfite reduction discovered in the Korarchaeota.</title>
        <authorList>
            <person name="Mckay L.J."/>
            <person name="Dlakic M."/>
            <person name="Fields M.W."/>
            <person name="Delmont T.O."/>
            <person name="Eren A.M."/>
            <person name="Jay Z.J."/>
            <person name="Klingelsmith K.B."/>
            <person name="Rusch D.B."/>
            <person name="Inskeep W.P."/>
        </authorList>
    </citation>
    <scope>NUCLEOTIDE SEQUENCE [LARGE SCALE GENOMIC DNA]</scope>
    <source>
        <strain evidence="7 8">MDKW</strain>
    </source>
</reference>
<dbReference type="Gene3D" id="3.40.50.150">
    <property type="entry name" value="Vaccinia Virus protein VP39"/>
    <property type="match status" value="1"/>
</dbReference>
<dbReference type="PROSITE" id="PS00092">
    <property type="entry name" value="N6_MTASE"/>
    <property type="match status" value="1"/>
</dbReference>
<dbReference type="PRINTS" id="PR00507">
    <property type="entry name" value="N12N6MTFRASE"/>
</dbReference>
<evidence type="ECO:0000256" key="4">
    <source>
        <dbReference type="ARBA" id="ARBA00022691"/>
    </source>
</evidence>
<organism evidence="7 8">
    <name type="scientific">Candidatus Methanodesulfokora washburnensis</name>
    <dbReference type="NCBI Taxonomy" id="2478471"/>
    <lineage>
        <taxon>Archaea</taxon>
        <taxon>Thermoproteota</taxon>
        <taxon>Candidatus Korarchaeia</taxon>
        <taxon>Candidatus Korarchaeia incertae sedis</taxon>
        <taxon>Candidatus Methanodesulfokora</taxon>
    </lineage>
</organism>
<keyword evidence="4" id="KW-0949">S-adenosyl-L-methionine</keyword>
<evidence type="ECO:0000259" key="6">
    <source>
        <dbReference type="Pfam" id="PF07669"/>
    </source>
</evidence>
<dbReference type="GO" id="GO:0006304">
    <property type="term" value="P:DNA modification"/>
    <property type="evidence" value="ECO:0007669"/>
    <property type="project" value="InterPro"/>
</dbReference>
<dbReference type="AlphaFoldDB" id="A0A3R9QBT4"/>
<dbReference type="EC" id="2.1.1.72" evidence="1"/>
<gene>
    <name evidence="7" type="ORF">D6D85_12870</name>
</gene>
<evidence type="ECO:0000256" key="5">
    <source>
        <dbReference type="ARBA" id="ARBA00047942"/>
    </source>
</evidence>
<keyword evidence="2" id="KW-0489">Methyltransferase</keyword>
<dbReference type="GO" id="GO:0003676">
    <property type="term" value="F:nucleic acid binding"/>
    <property type="evidence" value="ECO:0007669"/>
    <property type="project" value="InterPro"/>
</dbReference>
<dbReference type="Proteomes" id="UP000277582">
    <property type="component" value="Unassembled WGS sequence"/>
</dbReference>
<feature type="domain" description="Type II methyltransferase M.TaqI-like" evidence="6">
    <location>
        <begin position="460"/>
        <end position="698"/>
    </location>
</feature>
<evidence type="ECO:0000313" key="7">
    <source>
        <dbReference type="EMBL" id="RSN72688.1"/>
    </source>
</evidence>
<dbReference type="PANTHER" id="PTHR33841">
    <property type="entry name" value="DNA METHYLTRANSFERASE YEEA-RELATED"/>
    <property type="match status" value="1"/>
</dbReference>
<comment type="catalytic activity">
    <reaction evidence="5">
        <text>a 2'-deoxyadenosine in DNA + S-adenosyl-L-methionine = an N(6)-methyl-2'-deoxyadenosine in DNA + S-adenosyl-L-homocysteine + H(+)</text>
        <dbReference type="Rhea" id="RHEA:15197"/>
        <dbReference type="Rhea" id="RHEA-COMP:12418"/>
        <dbReference type="Rhea" id="RHEA-COMP:12419"/>
        <dbReference type="ChEBI" id="CHEBI:15378"/>
        <dbReference type="ChEBI" id="CHEBI:57856"/>
        <dbReference type="ChEBI" id="CHEBI:59789"/>
        <dbReference type="ChEBI" id="CHEBI:90615"/>
        <dbReference type="ChEBI" id="CHEBI:90616"/>
        <dbReference type="EC" id="2.1.1.72"/>
    </reaction>
</comment>
<keyword evidence="3" id="KW-0808">Transferase</keyword>
<dbReference type="InterPro" id="IPR002052">
    <property type="entry name" value="DNA_methylase_N6_adenine_CS"/>
</dbReference>
<sequence length="750" mass="86189">MGETSSAFSVDAEEIAKEIQEVARESITEEDLKQGVEYILKSKVIEKLKEVEKTEIPYASWRPPRARYEVTLVSGIRPDALYGHLIIEYEKPKTFETKSGFEKAVEQVKSYIRDHAEVEARFPRYFGVVLDGYKIGFVRYREAIKGFESKGPFDINKNTVAKLIEAIIGLRRKALSAEELLKDFGPESQVARESIKTLYSKLLGTSPRTQTLFEDWRRVFSQVCAYSPEKIRGLEEIYGFGKGKADPEKLLFALHTYYALIMKLLAAEVAALCIAPKLWSYLRVLEDAYYRGHERLKEELEELEEGGIFVTLGIVNFMEADYFAWYLDEWDEQVAKCVIDIISRLSDYDPTAAELEPERIRDLFKRLYQNLVPKKIRHDLGEYYTPDWLAELILNEVGWTLKTFEKVREEKNDLLAPLDLRLLDPACGSGTFLVLAISRLKQYIEEHWIDKGAALRKITKNVVGFDLNPLAVVASRTNYLIALSDMLREKGAEPIEIPVYLADSILVERRETLAGAAYILKTAVGEFSVPISIVEKGLLAKALIVIEEGVRKNYSLDEFKGRLLKEVSLEEGEASILTGLFMMLSELEKKGKNRVWTRILKNSFAPFFVGKFDYIVGNPPWIAWENLPEDYRERIKPLYNMYNLMPKKIQAKVKLDHSMLFSYIVMDRYLKEGGYFGFLITQTVFVSIAGEGFRRFLLPSGVPLKVLKIHDLVELLPFEGAQNRTSVFIIKKGEKTSFPIQYIKWRMRKL</sequence>
<proteinExistence type="predicted"/>
<name>A0A3R9QBT4_9CREN</name>
<comment type="caution">
    <text evidence="7">The sequence shown here is derived from an EMBL/GenBank/DDBJ whole genome shotgun (WGS) entry which is preliminary data.</text>
</comment>
<accession>A0A3R9QBT4</accession>
<evidence type="ECO:0000256" key="1">
    <source>
        <dbReference type="ARBA" id="ARBA00011900"/>
    </source>
</evidence>
<dbReference type="Pfam" id="PF07669">
    <property type="entry name" value="Eco57I"/>
    <property type="match status" value="1"/>
</dbReference>
<dbReference type="EMBL" id="RCOS01000143">
    <property type="protein sequence ID" value="RSN72688.1"/>
    <property type="molecule type" value="Genomic_DNA"/>
</dbReference>
<dbReference type="GO" id="GO:0009007">
    <property type="term" value="F:site-specific DNA-methyltransferase (adenine-specific) activity"/>
    <property type="evidence" value="ECO:0007669"/>
    <property type="project" value="UniProtKB-EC"/>
</dbReference>
<evidence type="ECO:0000256" key="2">
    <source>
        <dbReference type="ARBA" id="ARBA00022603"/>
    </source>
</evidence>
<dbReference type="GO" id="GO:0032259">
    <property type="term" value="P:methylation"/>
    <property type="evidence" value="ECO:0007669"/>
    <property type="project" value="UniProtKB-KW"/>
</dbReference>
<dbReference type="InterPro" id="IPR050953">
    <property type="entry name" value="N4_N6_ade-DNA_methylase"/>
</dbReference>